<evidence type="ECO:0000313" key="21">
    <source>
        <dbReference type="RefSeq" id="XP_030874956.1"/>
    </source>
</evidence>
<keyword evidence="8" id="KW-1015">Disulfide bond</keyword>
<dbReference type="InterPro" id="IPR006202">
    <property type="entry name" value="Neur_chan_lig-bd"/>
</dbReference>
<dbReference type="GO" id="GO:0004888">
    <property type="term" value="F:transmembrane signaling receptor activity"/>
    <property type="evidence" value="ECO:0007669"/>
    <property type="project" value="InterPro"/>
</dbReference>
<dbReference type="Gene3D" id="1.20.58.390">
    <property type="entry name" value="Neurotransmitter-gated ion-channel transmembrane domain"/>
    <property type="match status" value="2"/>
</dbReference>
<evidence type="ECO:0000256" key="6">
    <source>
        <dbReference type="ARBA" id="ARBA00023065"/>
    </source>
</evidence>
<keyword evidence="6" id="KW-0406">Ion transport</keyword>
<keyword evidence="10" id="KW-0325">Glycoprotein</keyword>
<evidence type="ECO:0000256" key="9">
    <source>
        <dbReference type="ARBA" id="ARBA00023170"/>
    </source>
</evidence>
<dbReference type="Pfam" id="PF02932">
    <property type="entry name" value="Neur_chan_memb"/>
    <property type="match status" value="1"/>
</dbReference>
<evidence type="ECO:0000256" key="5">
    <source>
        <dbReference type="ARBA" id="ARBA00023018"/>
    </source>
</evidence>
<evidence type="ECO:0000256" key="17">
    <source>
        <dbReference type="SAM" id="Phobius"/>
    </source>
</evidence>
<evidence type="ECO:0000256" key="13">
    <source>
        <dbReference type="ARBA" id="ARBA00034099"/>
    </source>
</evidence>
<protein>
    <submittedName>
        <fullName evidence="21">Neuronal acetylcholine receptor subunit alpha-2 isoform X3</fullName>
    </submittedName>
</protein>
<feature type="transmembrane region" description="Helical" evidence="17">
    <location>
        <begin position="305"/>
        <end position="327"/>
    </location>
</feature>
<keyword evidence="4 17" id="KW-1133">Transmembrane helix</keyword>
<evidence type="ECO:0000256" key="4">
    <source>
        <dbReference type="ARBA" id="ARBA00022989"/>
    </source>
</evidence>
<evidence type="ECO:0000256" key="2">
    <source>
        <dbReference type="ARBA" id="ARBA00022475"/>
    </source>
</evidence>
<accession>A0A7F8Q375</accession>
<evidence type="ECO:0000259" key="19">
    <source>
        <dbReference type="Pfam" id="PF02932"/>
    </source>
</evidence>
<dbReference type="InterPro" id="IPR036719">
    <property type="entry name" value="Neuro-gated_channel_TM_sf"/>
</dbReference>
<feature type="transmembrane region" description="Helical" evidence="17">
    <location>
        <begin position="133"/>
        <end position="152"/>
    </location>
</feature>
<keyword evidence="9 21" id="KW-0675">Receptor</keyword>
<dbReference type="GO" id="GO:0005230">
    <property type="term" value="F:extracellular ligand-gated monoatomic ion channel activity"/>
    <property type="evidence" value="ECO:0007669"/>
    <property type="project" value="InterPro"/>
</dbReference>
<dbReference type="AlphaFoldDB" id="A0A7F8Q375"/>
<dbReference type="InterPro" id="IPR006029">
    <property type="entry name" value="Neurotrans-gated_channel_TM"/>
</dbReference>
<keyword evidence="5" id="KW-0770">Synapse</keyword>
<comment type="subcellular location">
    <subcellularLocation>
        <location evidence="13">Synaptic cell membrane</location>
        <topology evidence="13">Multi-pass membrane protein</topology>
    </subcellularLocation>
</comment>
<dbReference type="InterPro" id="IPR036734">
    <property type="entry name" value="Neur_chan_lig-bd_sf"/>
</dbReference>
<evidence type="ECO:0000256" key="16">
    <source>
        <dbReference type="ARBA" id="ARBA00036634"/>
    </source>
</evidence>
<feature type="domain" description="Neurotransmitter-gated ion-channel transmembrane" evidence="19">
    <location>
        <begin position="74"/>
        <end position="322"/>
    </location>
</feature>
<evidence type="ECO:0000256" key="3">
    <source>
        <dbReference type="ARBA" id="ARBA00022692"/>
    </source>
</evidence>
<name>A0A7F8Q375_LEPWE</name>
<dbReference type="FunFam" id="1.20.58.390:FF:000014">
    <property type="entry name" value="Neuronal nicotinic acetylcholine receptor alpha4 subunit"/>
    <property type="match status" value="1"/>
</dbReference>
<keyword evidence="7 17" id="KW-0472">Membrane</keyword>
<evidence type="ECO:0000256" key="11">
    <source>
        <dbReference type="ARBA" id="ARBA00023286"/>
    </source>
</evidence>
<dbReference type="SUPFAM" id="SSF90112">
    <property type="entry name" value="Neurotransmitter-gated ion-channel transmembrane pore"/>
    <property type="match status" value="1"/>
</dbReference>
<dbReference type="PANTHER" id="PTHR18945">
    <property type="entry name" value="NEUROTRANSMITTER GATED ION CHANNEL"/>
    <property type="match status" value="1"/>
</dbReference>
<keyword evidence="1" id="KW-0813">Transport</keyword>
<feature type="transmembrane region" description="Helical" evidence="17">
    <location>
        <begin position="68"/>
        <end position="92"/>
    </location>
</feature>
<dbReference type="CDD" id="cd19064">
    <property type="entry name" value="LGIC_TM_nAChR"/>
    <property type="match status" value="1"/>
</dbReference>
<gene>
    <name evidence="21" type="primary">CHRNA2</name>
</gene>
<comment type="catalytic activity">
    <reaction evidence="14">
        <text>K(+)(in) = K(+)(out)</text>
        <dbReference type="Rhea" id="RHEA:29463"/>
        <dbReference type="ChEBI" id="CHEBI:29103"/>
    </reaction>
</comment>
<comment type="catalytic activity">
    <reaction evidence="16">
        <text>Ca(2+)(in) = Ca(2+)(out)</text>
        <dbReference type="Rhea" id="RHEA:29671"/>
        <dbReference type="ChEBI" id="CHEBI:29108"/>
    </reaction>
</comment>
<keyword evidence="3 17" id="KW-0812">Transmembrane</keyword>
<comment type="catalytic activity">
    <reaction evidence="15">
        <text>Na(+)(in) = Na(+)(out)</text>
        <dbReference type="Rhea" id="RHEA:34963"/>
        <dbReference type="ChEBI" id="CHEBI:29101"/>
    </reaction>
</comment>
<evidence type="ECO:0000256" key="14">
    <source>
        <dbReference type="ARBA" id="ARBA00034430"/>
    </source>
</evidence>
<dbReference type="InterPro" id="IPR006201">
    <property type="entry name" value="Neur_channel"/>
</dbReference>
<dbReference type="Gene3D" id="2.70.170.10">
    <property type="entry name" value="Neurotransmitter-gated ion-channel ligand-binding domain"/>
    <property type="match status" value="1"/>
</dbReference>
<feature type="transmembrane region" description="Helical" evidence="17">
    <location>
        <begin position="98"/>
        <end position="121"/>
    </location>
</feature>
<dbReference type="Pfam" id="PF02931">
    <property type="entry name" value="Neur_chan_LBD"/>
    <property type="match status" value="1"/>
</dbReference>
<organism evidence="20 21">
    <name type="scientific">Leptonychotes weddellii</name>
    <name type="common">Weddell seal</name>
    <name type="synonym">Otaria weddellii</name>
    <dbReference type="NCBI Taxonomy" id="9713"/>
    <lineage>
        <taxon>Eukaryota</taxon>
        <taxon>Metazoa</taxon>
        <taxon>Chordata</taxon>
        <taxon>Craniata</taxon>
        <taxon>Vertebrata</taxon>
        <taxon>Euteleostomi</taxon>
        <taxon>Mammalia</taxon>
        <taxon>Eutheria</taxon>
        <taxon>Laurasiatheria</taxon>
        <taxon>Carnivora</taxon>
        <taxon>Caniformia</taxon>
        <taxon>Pinnipedia</taxon>
        <taxon>Phocidae</taxon>
        <taxon>Monachinae</taxon>
        <taxon>Lobodontini</taxon>
        <taxon>Leptonychotes</taxon>
    </lineage>
</organism>
<dbReference type="SUPFAM" id="SSF63712">
    <property type="entry name" value="Nicotinic receptor ligand binding domain-like"/>
    <property type="match status" value="1"/>
</dbReference>
<evidence type="ECO:0000256" key="1">
    <source>
        <dbReference type="ARBA" id="ARBA00022448"/>
    </source>
</evidence>
<evidence type="ECO:0000313" key="20">
    <source>
        <dbReference type="Proteomes" id="UP000245341"/>
    </source>
</evidence>
<dbReference type="Proteomes" id="UP000245341">
    <property type="component" value="Unplaced"/>
</dbReference>
<dbReference type="FunFam" id="1.20.58.390:FF:000001">
    <property type="entry name" value="Neuronal nicotinic acetylcholine receptor subunit 3"/>
    <property type="match status" value="1"/>
</dbReference>
<dbReference type="RefSeq" id="XP_030874956.1">
    <property type="nucleotide sequence ID" value="XM_031019096.1"/>
</dbReference>
<keyword evidence="20" id="KW-1185">Reference proteome</keyword>
<evidence type="ECO:0000256" key="8">
    <source>
        <dbReference type="ARBA" id="ARBA00023157"/>
    </source>
</evidence>
<dbReference type="CTD" id="1135"/>
<reference evidence="21" key="1">
    <citation type="submission" date="2025-08" db="UniProtKB">
        <authorList>
            <consortium name="RefSeq"/>
        </authorList>
    </citation>
    <scope>IDENTIFICATION</scope>
    <source>
        <tissue evidence="21">Liver</tissue>
    </source>
</reference>
<sequence>MKFGSWTYDKAKIDLEQMEPTVDLKDYWESGEWAIINATGTYNTKKYDCCAEIYPDVTYYFIIRRLPLFYTINLIIPCLLISCLTVLVFYLPSDCGEKITLCISVLLSLTVFLLLITDIIPSTSLVIPLIGEYLLFTMIFVTLSIVITVFVLNVHHRSPSTHTMPHWVRVAFLGCVPRWLLMNRPLPSLEPHDPPDLKSSSSCHWLETNVDAEEREEEEEEEDRWVCAAQSSPTLGVLCGHGGLQQGVSGPKAEAGLQEGGLLLSPRIQKALEGVHSIADHLRSEDADSSVKEDWKYVAMVIDRIFLWLFIIVCFLGTTGLFLPPFLAGMI</sequence>
<evidence type="ECO:0000259" key="18">
    <source>
        <dbReference type="Pfam" id="PF02931"/>
    </source>
</evidence>
<keyword evidence="12" id="KW-0407">Ion channel</keyword>
<evidence type="ECO:0000256" key="7">
    <source>
        <dbReference type="ARBA" id="ARBA00023136"/>
    </source>
</evidence>
<evidence type="ECO:0000256" key="12">
    <source>
        <dbReference type="ARBA" id="ARBA00023303"/>
    </source>
</evidence>
<dbReference type="GO" id="GO:0097060">
    <property type="term" value="C:synaptic membrane"/>
    <property type="evidence" value="ECO:0007669"/>
    <property type="project" value="UniProtKB-SubCell"/>
</dbReference>
<keyword evidence="2" id="KW-1003">Cell membrane</keyword>
<evidence type="ECO:0000256" key="10">
    <source>
        <dbReference type="ARBA" id="ARBA00023180"/>
    </source>
</evidence>
<evidence type="ECO:0000256" key="15">
    <source>
        <dbReference type="ARBA" id="ARBA00036239"/>
    </source>
</evidence>
<proteinExistence type="predicted"/>
<feature type="domain" description="Neurotransmitter-gated ion-channel ligand-binding" evidence="18">
    <location>
        <begin position="1"/>
        <end position="66"/>
    </location>
</feature>
<dbReference type="GeneID" id="102735034"/>
<keyword evidence="11" id="KW-1071">Ligand-gated ion channel</keyword>
<dbReference type="InterPro" id="IPR038050">
    <property type="entry name" value="Neuro_actylchol_rec"/>
</dbReference>